<evidence type="ECO:0000313" key="2">
    <source>
        <dbReference type="EMBL" id="KAJ4949792.1"/>
    </source>
</evidence>
<feature type="region of interest" description="Disordered" evidence="1">
    <location>
        <begin position="226"/>
        <end position="247"/>
    </location>
</feature>
<sequence length="430" mass="46297">METQPEEILETREEEASKRCRACTCSIINRFSPWKPQLLIRTAHDLHKLYPKVVLSIQISKMNDATVQQGLAFFYNALKSVGDSWTENHKWLTTFGCKKDVKIEDIASQEFGDRVLEKLSYMIKIAREMFDSLGDNLTESYSNNKAPYCLSPDTPNSKALYCHSPETPTSVLPELISNSNKMGRDYAVGKLKPMDVKRLAFHGFSYASSRASSPENQSRMILDEPMSEAQDENSNSKAKLVSGSKQKIREVKAATVTREITMYDSDHMARNEGGSVTSCESPRRSGPSVTVPSLAANGPQLESPPPQSAILPPNVSAAAAPPPPPPPISPKKVTSASTLSLPKVSSAVAPSTPPILAPNATATSPSEPNFLPSVLLPSPPSPPSVAVATPRPPPPPPTGAAPPPSTPPPPPPTRGATASFFDNCNIPILL</sequence>
<reference evidence="2" key="1">
    <citation type="journal article" date="2023" name="Plant J.">
        <title>The genome of the king protea, Protea cynaroides.</title>
        <authorList>
            <person name="Chang J."/>
            <person name="Duong T.A."/>
            <person name="Schoeman C."/>
            <person name="Ma X."/>
            <person name="Roodt D."/>
            <person name="Barker N."/>
            <person name="Li Z."/>
            <person name="Van de Peer Y."/>
            <person name="Mizrachi E."/>
        </authorList>
    </citation>
    <scope>NUCLEOTIDE SEQUENCE</scope>
    <source>
        <tissue evidence="2">Young leaves</tissue>
    </source>
</reference>
<dbReference type="EMBL" id="JAMYWD010000351">
    <property type="protein sequence ID" value="KAJ4949792.1"/>
    <property type="molecule type" value="Genomic_DNA"/>
</dbReference>
<proteinExistence type="predicted"/>
<name>A0A9Q0GL05_9MAGN</name>
<protein>
    <submittedName>
        <fullName evidence="2">Uncharacterized protein</fullName>
    </submittedName>
</protein>
<comment type="caution">
    <text evidence="2">The sequence shown here is derived from an EMBL/GenBank/DDBJ whole genome shotgun (WGS) entry which is preliminary data.</text>
</comment>
<feature type="compositionally biased region" description="Pro residues" evidence="1">
    <location>
        <begin position="390"/>
        <end position="413"/>
    </location>
</feature>
<dbReference type="Proteomes" id="UP001141806">
    <property type="component" value="Unassembled WGS sequence"/>
</dbReference>
<feature type="compositionally biased region" description="Pro residues" evidence="1">
    <location>
        <begin position="320"/>
        <end position="329"/>
    </location>
</feature>
<gene>
    <name evidence="2" type="ORF">NE237_019501</name>
</gene>
<accession>A0A9Q0GL05</accession>
<dbReference type="AlphaFoldDB" id="A0A9Q0GL05"/>
<keyword evidence="3" id="KW-1185">Reference proteome</keyword>
<organism evidence="2 3">
    <name type="scientific">Protea cynaroides</name>
    <dbReference type="NCBI Taxonomy" id="273540"/>
    <lineage>
        <taxon>Eukaryota</taxon>
        <taxon>Viridiplantae</taxon>
        <taxon>Streptophyta</taxon>
        <taxon>Embryophyta</taxon>
        <taxon>Tracheophyta</taxon>
        <taxon>Spermatophyta</taxon>
        <taxon>Magnoliopsida</taxon>
        <taxon>Proteales</taxon>
        <taxon>Proteaceae</taxon>
        <taxon>Protea</taxon>
    </lineage>
</organism>
<evidence type="ECO:0000313" key="3">
    <source>
        <dbReference type="Proteomes" id="UP001141806"/>
    </source>
</evidence>
<feature type="region of interest" description="Disordered" evidence="1">
    <location>
        <begin position="263"/>
        <end position="424"/>
    </location>
</feature>
<evidence type="ECO:0000256" key="1">
    <source>
        <dbReference type="SAM" id="MobiDB-lite"/>
    </source>
</evidence>